<dbReference type="InterPro" id="IPR013936">
    <property type="entry name" value="CRT-like"/>
</dbReference>
<dbReference type="GO" id="GO:0016020">
    <property type="term" value="C:membrane"/>
    <property type="evidence" value="ECO:0007669"/>
    <property type="project" value="UniProtKB-SubCell"/>
</dbReference>
<proteinExistence type="inferred from homology"/>
<feature type="transmembrane region" description="Helical" evidence="7">
    <location>
        <begin position="122"/>
        <end position="142"/>
    </location>
</feature>
<feature type="transmembrane region" description="Helical" evidence="7">
    <location>
        <begin position="178"/>
        <end position="196"/>
    </location>
</feature>
<protein>
    <recommendedName>
        <fullName evidence="10">EamA domain-containing protein</fullName>
    </recommendedName>
</protein>
<name>A0A813I580_POLGL</name>
<comment type="similarity">
    <text evidence="2">Belongs to the CRT-like transporter family.</text>
</comment>
<feature type="transmembrane region" description="Helical" evidence="7">
    <location>
        <begin position="46"/>
        <end position="70"/>
    </location>
</feature>
<dbReference type="PANTHER" id="PTHR31326">
    <property type="entry name" value="PROTEIN CLT2, CHLOROPLASTIC"/>
    <property type="match status" value="1"/>
</dbReference>
<evidence type="ECO:0000313" key="8">
    <source>
        <dbReference type="EMBL" id="CAE8645509.1"/>
    </source>
</evidence>
<sequence>DGRGSAASGSGKSKIWVQALLLVAVVVLGCANNISKQIAAKPLQRYTYMLSLATAVCYVPLFGGFLLLLLRLGVVPRFQLRFVWGCKPGHTAAVIFLAMAALGDALGDTIGSICTSHVAGPVHSLLANCTPMFIAVLSICVLGRRYSLFQALSLLGVLLAVVVGVLPSFRGIGSTSGFWAIVLGGSCIFNAVSWVIKEVVFGRYATWLADEGLEDGGSGLNIFVVNAHASLIQLPLTLLLVPLNQVLGETGGEDISSYLREAFSCVLDVPGACGPDSVRPDLAGECVLVYVVFNILWNLSVLLSVKHTGALSTFVALKAIFPLSTLLFAYVDWPLLGPTPLSLLVWLSVALLLPSIGLFQWASHLQAQRAQRHASQASCCWPLGASSLGATPLQSHVECEDQTPWLATR</sequence>
<evidence type="ECO:0000256" key="3">
    <source>
        <dbReference type="ARBA" id="ARBA00022448"/>
    </source>
</evidence>
<comment type="subcellular location">
    <subcellularLocation>
        <location evidence="1">Membrane</location>
        <topology evidence="1">Multi-pass membrane protein</topology>
    </subcellularLocation>
</comment>
<evidence type="ECO:0000256" key="6">
    <source>
        <dbReference type="ARBA" id="ARBA00023136"/>
    </source>
</evidence>
<keyword evidence="3" id="KW-0813">Transport</keyword>
<dbReference type="AlphaFoldDB" id="A0A813I580"/>
<keyword evidence="6 7" id="KW-0472">Membrane</keyword>
<evidence type="ECO:0008006" key="10">
    <source>
        <dbReference type="Google" id="ProtNLM"/>
    </source>
</evidence>
<feature type="non-terminal residue" evidence="8">
    <location>
        <position position="1"/>
    </location>
</feature>
<evidence type="ECO:0000256" key="5">
    <source>
        <dbReference type="ARBA" id="ARBA00022989"/>
    </source>
</evidence>
<organism evidence="8 9">
    <name type="scientific">Polarella glacialis</name>
    <name type="common">Dinoflagellate</name>
    <dbReference type="NCBI Taxonomy" id="89957"/>
    <lineage>
        <taxon>Eukaryota</taxon>
        <taxon>Sar</taxon>
        <taxon>Alveolata</taxon>
        <taxon>Dinophyceae</taxon>
        <taxon>Suessiales</taxon>
        <taxon>Suessiaceae</taxon>
        <taxon>Polarella</taxon>
    </lineage>
</organism>
<gene>
    <name evidence="8" type="ORF">PGLA2088_LOCUS3965</name>
</gene>
<keyword evidence="5 7" id="KW-1133">Transmembrane helix</keyword>
<dbReference type="PANTHER" id="PTHR31326:SF1">
    <property type="entry name" value="PROTEIN CLT2, CHLOROPLASTIC"/>
    <property type="match status" value="1"/>
</dbReference>
<dbReference type="Proteomes" id="UP000626109">
    <property type="component" value="Unassembled WGS sequence"/>
</dbReference>
<dbReference type="Pfam" id="PF08627">
    <property type="entry name" value="CRT-like"/>
    <property type="match status" value="1"/>
</dbReference>
<keyword evidence="4 7" id="KW-0812">Transmembrane</keyword>
<feature type="transmembrane region" description="Helical" evidence="7">
    <location>
        <begin position="343"/>
        <end position="362"/>
    </location>
</feature>
<comment type="caution">
    <text evidence="8">The sequence shown here is derived from an EMBL/GenBank/DDBJ whole genome shotgun (WGS) entry which is preliminary data.</text>
</comment>
<dbReference type="EMBL" id="CAJNNW010003570">
    <property type="protein sequence ID" value="CAE8645509.1"/>
    <property type="molecule type" value="Genomic_DNA"/>
</dbReference>
<evidence type="ECO:0000313" key="9">
    <source>
        <dbReference type="Proteomes" id="UP000626109"/>
    </source>
</evidence>
<evidence type="ECO:0000256" key="4">
    <source>
        <dbReference type="ARBA" id="ARBA00022692"/>
    </source>
</evidence>
<feature type="transmembrane region" description="Helical" evidence="7">
    <location>
        <begin position="312"/>
        <end position="331"/>
    </location>
</feature>
<reference evidence="8" key="1">
    <citation type="submission" date="2021-02" db="EMBL/GenBank/DDBJ databases">
        <authorList>
            <person name="Dougan E. K."/>
            <person name="Rhodes N."/>
            <person name="Thang M."/>
            <person name="Chan C."/>
        </authorList>
    </citation>
    <scope>NUCLEOTIDE SEQUENCE</scope>
</reference>
<evidence type="ECO:0000256" key="7">
    <source>
        <dbReference type="SAM" id="Phobius"/>
    </source>
</evidence>
<feature type="transmembrane region" description="Helical" evidence="7">
    <location>
        <begin position="15"/>
        <end position="34"/>
    </location>
</feature>
<accession>A0A813I580</accession>
<evidence type="ECO:0000256" key="2">
    <source>
        <dbReference type="ARBA" id="ARBA00006690"/>
    </source>
</evidence>
<feature type="transmembrane region" description="Helical" evidence="7">
    <location>
        <begin position="148"/>
        <end position="166"/>
    </location>
</feature>
<evidence type="ECO:0000256" key="1">
    <source>
        <dbReference type="ARBA" id="ARBA00004141"/>
    </source>
</evidence>